<proteinExistence type="predicted"/>
<dbReference type="AlphaFoldDB" id="A0A4S8MQ23"/>
<evidence type="ECO:0008006" key="3">
    <source>
        <dbReference type="Google" id="ProtNLM"/>
    </source>
</evidence>
<dbReference type="Proteomes" id="UP000297245">
    <property type="component" value="Unassembled WGS sequence"/>
</dbReference>
<protein>
    <recommendedName>
        <fullName evidence="3">BTB domain-containing protein</fullName>
    </recommendedName>
</protein>
<accession>A0A4S8MQ23</accession>
<dbReference type="OrthoDB" id="3235673at2759"/>
<organism evidence="1 2">
    <name type="scientific">Dendrothele bispora (strain CBS 962.96)</name>
    <dbReference type="NCBI Taxonomy" id="1314807"/>
    <lineage>
        <taxon>Eukaryota</taxon>
        <taxon>Fungi</taxon>
        <taxon>Dikarya</taxon>
        <taxon>Basidiomycota</taxon>
        <taxon>Agaricomycotina</taxon>
        <taxon>Agaricomycetes</taxon>
        <taxon>Agaricomycetidae</taxon>
        <taxon>Agaricales</taxon>
        <taxon>Agaricales incertae sedis</taxon>
        <taxon>Dendrothele</taxon>
    </lineage>
</organism>
<keyword evidence="2" id="KW-1185">Reference proteome</keyword>
<name>A0A4S8MQ23_DENBC</name>
<evidence type="ECO:0000313" key="1">
    <source>
        <dbReference type="EMBL" id="THV05123.1"/>
    </source>
</evidence>
<dbReference type="Gene3D" id="3.30.710.10">
    <property type="entry name" value="Potassium Channel Kv1.1, Chain A"/>
    <property type="match status" value="1"/>
</dbReference>
<evidence type="ECO:0000313" key="2">
    <source>
        <dbReference type="Proteomes" id="UP000297245"/>
    </source>
</evidence>
<gene>
    <name evidence="1" type="ORF">K435DRAFT_137658</name>
</gene>
<sequence length="335" mass="37802">MTPKDSDPEPYSASSFIDGNIVILSQNRFFLVHQSVLSQHSSVLDEALNTLQDSSHVLQGRPVLELQESPEDLYHFLTALCDGVSNLKYTAQSFDIVSALLRLSTKFQVHHLRSKIIHGLSETWPSNLTQWDAREGNATNSLGIYSPRLTIPHPILVINLARSVNAPELLPSAFYDLSRSSPKQIVATYSRPDTSDVHELSQDDFFNLLKGREYASRFLSTFLVNFLEGRLSSQLCIYNCQSDGSLRRTCQAAFEAITFEILRDANGVVCRRNSDPLFAILDTELMQTRGDGRQAINMRPCEYCQTDYSLVVDAAREEFWSLLPEWFGVEVPDWG</sequence>
<dbReference type="InterPro" id="IPR011333">
    <property type="entry name" value="SKP1/BTB/POZ_sf"/>
</dbReference>
<dbReference type="EMBL" id="ML179051">
    <property type="protein sequence ID" value="THV05123.1"/>
    <property type="molecule type" value="Genomic_DNA"/>
</dbReference>
<reference evidence="1 2" key="1">
    <citation type="journal article" date="2019" name="Nat. Ecol. Evol.">
        <title>Megaphylogeny resolves global patterns of mushroom evolution.</title>
        <authorList>
            <person name="Varga T."/>
            <person name="Krizsan K."/>
            <person name="Foldi C."/>
            <person name="Dima B."/>
            <person name="Sanchez-Garcia M."/>
            <person name="Sanchez-Ramirez S."/>
            <person name="Szollosi G.J."/>
            <person name="Szarkandi J.G."/>
            <person name="Papp V."/>
            <person name="Albert L."/>
            <person name="Andreopoulos W."/>
            <person name="Angelini C."/>
            <person name="Antonin V."/>
            <person name="Barry K.W."/>
            <person name="Bougher N.L."/>
            <person name="Buchanan P."/>
            <person name="Buyck B."/>
            <person name="Bense V."/>
            <person name="Catcheside P."/>
            <person name="Chovatia M."/>
            <person name="Cooper J."/>
            <person name="Damon W."/>
            <person name="Desjardin D."/>
            <person name="Finy P."/>
            <person name="Geml J."/>
            <person name="Haridas S."/>
            <person name="Hughes K."/>
            <person name="Justo A."/>
            <person name="Karasinski D."/>
            <person name="Kautmanova I."/>
            <person name="Kiss B."/>
            <person name="Kocsube S."/>
            <person name="Kotiranta H."/>
            <person name="LaButti K.M."/>
            <person name="Lechner B.E."/>
            <person name="Liimatainen K."/>
            <person name="Lipzen A."/>
            <person name="Lukacs Z."/>
            <person name="Mihaltcheva S."/>
            <person name="Morgado L.N."/>
            <person name="Niskanen T."/>
            <person name="Noordeloos M.E."/>
            <person name="Ohm R.A."/>
            <person name="Ortiz-Santana B."/>
            <person name="Ovrebo C."/>
            <person name="Racz N."/>
            <person name="Riley R."/>
            <person name="Savchenko A."/>
            <person name="Shiryaev A."/>
            <person name="Soop K."/>
            <person name="Spirin V."/>
            <person name="Szebenyi C."/>
            <person name="Tomsovsky M."/>
            <person name="Tulloss R.E."/>
            <person name="Uehling J."/>
            <person name="Grigoriev I.V."/>
            <person name="Vagvolgyi C."/>
            <person name="Papp T."/>
            <person name="Martin F.M."/>
            <person name="Miettinen O."/>
            <person name="Hibbett D.S."/>
            <person name="Nagy L.G."/>
        </authorList>
    </citation>
    <scope>NUCLEOTIDE SEQUENCE [LARGE SCALE GENOMIC DNA]</scope>
    <source>
        <strain evidence="1 2">CBS 962.96</strain>
    </source>
</reference>